<feature type="signal peptide" evidence="2">
    <location>
        <begin position="1"/>
        <end position="18"/>
    </location>
</feature>
<protein>
    <submittedName>
        <fullName evidence="3">Uncharacterized protein</fullName>
    </submittedName>
</protein>
<evidence type="ECO:0000313" key="3">
    <source>
        <dbReference type="EMBL" id="MCW7551098.1"/>
    </source>
</evidence>
<comment type="caution">
    <text evidence="3">The sequence shown here is derived from an EMBL/GenBank/DDBJ whole genome shotgun (WGS) entry which is preliminary data.</text>
</comment>
<dbReference type="RefSeq" id="WP_262566174.1">
    <property type="nucleotide sequence ID" value="NZ_JAPFCC010000001.1"/>
</dbReference>
<dbReference type="Proteomes" id="UP001209854">
    <property type="component" value="Unassembled WGS sequence"/>
</dbReference>
<feature type="chain" id="PRO_5046429107" evidence="2">
    <location>
        <begin position="19"/>
        <end position="203"/>
    </location>
</feature>
<sequence>MKTASFLLASGISTSLFAASLSFDDQTRAIPGTFGFSAKGAGFVNNALVFFTKVEGQIFQILPVKKAGGVMVPYNTNVQLQNANSDTVPTYQPYPGGSIGWSKDNLDNYNPTYRFDIFAGGMYYYMPEMSYEMVVEIDGRVIGSKKTNINSNWDPLTLKGVSFGNNSELKVTLKPISLGELPEHNDSQELQYDEAIEQDTVSP</sequence>
<keyword evidence="2" id="KW-0732">Signal</keyword>
<evidence type="ECO:0000256" key="1">
    <source>
        <dbReference type="SAM" id="MobiDB-lite"/>
    </source>
</evidence>
<accession>A0ABT3MPR2</accession>
<organism evidence="3 4">
    <name type="scientific">Endozoicomonas gorgoniicola</name>
    <dbReference type="NCBI Taxonomy" id="1234144"/>
    <lineage>
        <taxon>Bacteria</taxon>
        <taxon>Pseudomonadati</taxon>
        <taxon>Pseudomonadota</taxon>
        <taxon>Gammaproteobacteria</taxon>
        <taxon>Oceanospirillales</taxon>
        <taxon>Endozoicomonadaceae</taxon>
        <taxon>Endozoicomonas</taxon>
    </lineage>
</organism>
<proteinExistence type="predicted"/>
<evidence type="ECO:0000256" key="2">
    <source>
        <dbReference type="SAM" id="SignalP"/>
    </source>
</evidence>
<gene>
    <name evidence="3" type="ORF">NX722_00175</name>
</gene>
<dbReference type="EMBL" id="JAPFCC010000001">
    <property type="protein sequence ID" value="MCW7551098.1"/>
    <property type="molecule type" value="Genomic_DNA"/>
</dbReference>
<keyword evidence="4" id="KW-1185">Reference proteome</keyword>
<name>A0ABT3MPR2_9GAMM</name>
<feature type="region of interest" description="Disordered" evidence="1">
    <location>
        <begin position="180"/>
        <end position="203"/>
    </location>
</feature>
<evidence type="ECO:0000313" key="4">
    <source>
        <dbReference type="Proteomes" id="UP001209854"/>
    </source>
</evidence>
<reference evidence="3 4" key="1">
    <citation type="submission" date="2022-10" db="EMBL/GenBank/DDBJ databases">
        <title>High-quality genome sequences of two octocoral-associated bacteria, Endozoicomonas euniceicola EF212 and Endozoicomonas gorgoniicola PS125.</title>
        <authorList>
            <person name="Chiou Y.-J."/>
            <person name="Chen Y.-H."/>
        </authorList>
    </citation>
    <scope>NUCLEOTIDE SEQUENCE [LARGE SCALE GENOMIC DNA]</scope>
    <source>
        <strain evidence="3 4">PS125</strain>
    </source>
</reference>